<organism evidence="1">
    <name type="scientific">hydrothermal vent metagenome</name>
    <dbReference type="NCBI Taxonomy" id="652676"/>
    <lineage>
        <taxon>unclassified sequences</taxon>
        <taxon>metagenomes</taxon>
        <taxon>ecological metagenomes</taxon>
    </lineage>
</organism>
<evidence type="ECO:0000313" key="1">
    <source>
        <dbReference type="EMBL" id="VAW62681.1"/>
    </source>
</evidence>
<gene>
    <name evidence="1" type="ORF">MNBD_GAMMA09-2889</name>
</gene>
<proteinExistence type="predicted"/>
<sequence length="131" mass="15451">MNQTLRPAHDMPCIYLYRHPVDFRKSYRGLSAIVEQELGHNPFDGGLYVFTNRAHNKIKCLFWEHNGFVLYYKSLAEEKFHWPDQSDELLSLTGQQINWLLDGYDIQQMKGHKKLHDLNMTGILKKIKTSQ</sequence>
<dbReference type="InterPro" id="IPR008878">
    <property type="entry name" value="Transposase_IS66_Orf2"/>
</dbReference>
<dbReference type="EMBL" id="UOFI01000025">
    <property type="protein sequence ID" value="VAW62681.1"/>
    <property type="molecule type" value="Genomic_DNA"/>
</dbReference>
<reference evidence="1" key="1">
    <citation type="submission" date="2018-06" db="EMBL/GenBank/DDBJ databases">
        <authorList>
            <person name="Zhirakovskaya E."/>
        </authorList>
    </citation>
    <scope>NUCLEOTIDE SEQUENCE</scope>
</reference>
<dbReference type="PANTHER" id="PTHR36455">
    <property type="match status" value="1"/>
</dbReference>
<evidence type="ECO:0008006" key="2">
    <source>
        <dbReference type="Google" id="ProtNLM"/>
    </source>
</evidence>
<protein>
    <recommendedName>
        <fullName evidence="2">Mobile element protein</fullName>
    </recommendedName>
</protein>
<dbReference type="NCBIfam" id="NF033819">
    <property type="entry name" value="IS66_TnpB"/>
    <property type="match status" value="1"/>
</dbReference>
<dbReference type="AlphaFoldDB" id="A0A3B0X4N9"/>
<accession>A0A3B0X4N9</accession>
<dbReference type="PANTHER" id="PTHR36455:SF1">
    <property type="entry name" value="BLR8292 PROTEIN"/>
    <property type="match status" value="1"/>
</dbReference>
<dbReference type="Pfam" id="PF05717">
    <property type="entry name" value="TnpB_IS66"/>
    <property type="match status" value="1"/>
</dbReference>
<name>A0A3B0X4N9_9ZZZZ</name>